<keyword evidence="3" id="KW-1185">Reference proteome</keyword>
<proteinExistence type="predicted"/>
<reference evidence="2 3" key="1">
    <citation type="submission" date="2023-12" db="EMBL/GenBank/DDBJ databases">
        <title>Micromonospora sp. nov., isolated from Atacama Desert.</title>
        <authorList>
            <person name="Carro L."/>
            <person name="Golinska P."/>
            <person name="Klenk H.-P."/>
            <person name="Goodfellow M."/>
        </authorList>
    </citation>
    <scope>NUCLEOTIDE SEQUENCE [LARGE SCALE GENOMIC DNA]</scope>
    <source>
        <strain evidence="2 3">4G53</strain>
    </source>
</reference>
<name>A0ABU5JCM0_9ACTN</name>
<evidence type="ECO:0000313" key="2">
    <source>
        <dbReference type="EMBL" id="MDZ5490310.1"/>
    </source>
</evidence>
<evidence type="ECO:0000313" key="3">
    <source>
        <dbReference type="Proteomes" id="UP001290101"/>
    </source>
</evidence>
<dbReference type="Proteomes" id="UP001290101">
    <property type="component" value="Unassembled WGS sequence"/>
</dbReference>
<sequence>MSRAPRWWRPAPRRNVRPAVRATRRTRPATVQDAAELYDAGYQAGRDEEAQRSQRRDRQIRRLMDAIHAADQGDPGPLDELGREAGAGDDLLDVADAAGVAPLADAGFEDELVPEIEAWLRGQDRG</sequence>
<feature type="region of interest" description="Disordered" evidence="1">
    <location>
        <begin position="1"/>
        <end position="35"/>
    </location>
</feature>
<protein>
    <submittedName>
        <fullName evidence="2">Uncharacterized protein</fullName>
    </submittedName>
</protein>
<evidence type="ECO:0000256" key="1">
    <source>
        <dbReference type="SAM" id="MobiDB-lite"/>
    </source>
</evidence>
<comment type="caution">
    <text evidence="2">The sequence shown here is derived from an EMBL/GenBank/DDBJ whole genome shotgun (WGS) entry which is preliminary data.</text>
</comment>
<dbReference type="RefSeq" id="WP_322440488.1">
    <property type="nucleotide sequence ID" value="NZ_JAXOTQ010000013.1"/>
</dbReference>
<organism evidence="2 3">
    <name type="scientific">Micromonospora sicca</name>
    <dbReference type="NCBI Taxonomy" id="2202420"/>
    <lineage>
        <taxon>Bacteria</taxon>
        <taxon>Bacillati</taxon>
        <taxon>Actinomycetota</taxon>
        <taxon>Actinomycetes</taxon>
        <taxon>Micromonosporales</taxon>
        <taxon>Micromonosporaceae</taxon>
        <taxon>Micromonospora</taxon>
    </lineage>
</organism>
<gene>
    <name evidence="2" type="ORF">U2F25_12665</name>
</gene>
<feature type="compositionally biased region" description="Low complexity" evidence="1">
    <location>
        <begin position="1"/>
        <end position="10"/>
    </location>
</feature>
<feature type="compositionally biased region" description="Basic residues" evidence="1">
    <location>
        <begin position="11"/>
        <end position="27"/>
    </location>
</feature>
<accession>A0ABU5JCM0</accession>
<dbReference type="EMBL" id="JAXOTQ010000013">
    <property type="protein sequence ID" value="MDZ5490310.1"/>
    <property type="molecule type" value="Genomic_DNA"/>
</dbReference>